<dbReference type="EMBL" id="LQRT01000013">
    <property type="protein sequence ID" value="KZS40336.1"/>
    <property type="molecule type" value="Genomic_DNA"/>
</dbReference>
<organism evidence="1 2">
    <name type="scientific">Aquimarina aggregata</name>
    <dbReference type="NCBI Taxonomy" id="1642818"/>
    <lineage>
        <taxon>Bacteria</taxon>
        <taxon>Pseudomonadati</taxon>
        <taxon>Bacteroidota</taxon>
        <taxon>Flavobacteriia</taxon>
        <taxon>Flavobacteriales</taxon>
        <taxon>Flavobacteriaceae</taxon>
        <taxon>Aquimarina</taxon>
    </lineage>
</organism>
<dbReference type="RefSeq" id="WP_066313815.1">
    <property type="nucleotide sequence ID" value="NZ_LQRT01000013.1"/>
</dbReference>
<protein>
    <recommendedName>
        <fullName evidence="3">Carboxypeptidase-like regulatory domain-containing protein</fullName>
    </recommendedName>
</protein>
<dbReference type="Pfam" id="PF13715">
    <property type="entry name" value="CarbopepD_reg_2"/>
    <property type="match status" value="1"/>
</dbReference>
<proteinExistence type="predicted"/>
<reference evidence="1 2" key="1">
    <citation type="submission" date="2016-01" db="EMBL/GenBank/DDBJ databases">
        <title>The draft genome sequence of Aquimarina sp. RZW4-3-2.</title>
        <authorList>
            <person name="Wang Y."/>
        </authorList>
    </citation>
    <scope>NUCLEOTIDE SEQUENCE [LARGE SCALE GENOMIC DNA]</scope>
    <source>
        <strain evidence="1 2">RZW4-3-2</strain>
    </source>
</reference>
<comment type="caution">
    <text evidence="1">The sequence shown here is derived from an EMBL/GenBank/DDBJ whole genome shotgun (WGS) entry which is preliminary data.</text>
</comment>
<name>A0A162FAJ0_9FLAO</name>
<dbReference type="OrthoDB" id="1201225at2"/>
<sequence length="536" mass="62644">MVKKLFFITLLYYCTCLNVIQAQDHVDANQLFCRVLEEGSKQPILYATVKFIGTNRGLISDDRGEFRLPLDLNTIEKIEISSIGFGTKEISVKELRKDQINIIYLKSKVEELDAVALVLKKKKLPQPSAEEIVAKALRRIPMNYPKTPFSYIGYYRDYQQPADDSYSKLYKGKGSVQYVNLNEGIIEVFDAGFGTDYFGDNKNQTLLYSYGRNATFIQDSTLSVPYDNDKKKYLKDVTISPLGGNELSVLNITDILRNHDKVTFSFVDMFDKDFMKNHFFTLEGLSYLGDIPIYKIGFLTEAKIAGTLHYGKGKIYISKENYAIHKFNYEMYEKDKEIKKSPLYAATLEYKDINGKMYLNYLTFNNKFQANSDHYFKVKKTVFDEEDLFFDVYFNRKFDKKTISSKKNRFKIEYTYKQEKINVKEVLIFDDYVRVLIDKNQLLSSPDFNKSTLKRDLRLTIKNIKDIDGNLLDKIPSVKVNQYREIFVQEVFPGKKVDKRLKVMNKYAPLLESEINPLEEKEKYWVNTPLKRNRNN</sequence>
<gene>
    <name evidence="1" type="ORF">AWE51_05110</name>
</gene>
<accession>A0A162FAJ0</accession>
<dbReference type="SUPFAM" id="SSF49464">
    <property type="entry name" value="Carboxypeptidase regulatory domain-like"/>
    <property type="match status" value="1"/>
</dbReference>
<evidence type="ECO:0000313" key="2">
    <source>
        <dbReference type="Proteomes" id="UP000076715"/>
    </source>
</evidence>
<dbReference type="AlphaFoldDB" id="A0A162FAJ0"/>
<dbReference type="InterPro" id="IPR008969">
    <property type="entry name" value="CarboxyPept-like_regulatory"/>
</dbReference>
<dbReference type="Proteomes" id="UP000076715">
    <property type="component" value="Unassembled WGS sequence"/>
</dbReference>
<evidence type="ECO:0000313" key="1">
    <source>
        <dbReference type="EMBL" id="KZS40336.1"/>
    </source>
</evidence>
<evidence type="ECO:0008006" key="3">
    <source>
        <dbReference type="Google" id="ProtNLM"/>
    </source>
</evidence>
<keyword evidence="2" id="KW-1185">Reference proteome</keyword>
<dbReference type="STRING" id="1642818.AWE51_05110"/>